<keyword evidence="5" id="KW-0391">Immunity</keyword>
<evidence type="ECO:0000313" key="7">
    <source>
        <dbReference type="EMBL" id="KAL2097862.1"/>
    </source>
</evidence>
<evidence type="ECO:0000313" key="8">
    <source>
        <dbReference type="Proteomes" id="UP001591681"/>
    </source>
</evidence>
<feature type="domain" description="Ig-like" evidence="6">
    <location>
        <begin position="115"/>
        <end position="227"/>
    </location>
</feature>
<protein>
    <recommendedName>
        <fullName evidence="6">Ig-like domain-containing protein</fullName>
    </recommendedName>
</protein>
<feature type="domain" description="Ig-like" evidence="6">
    <location>
        <begin position="1"/>
        <end position="85"/>
    </location>
</feature>
<dbReference type="InterPro" id="IPR007110">
    <property type="entry name" value="Ig-like_dom"/>
</dbReference>
<accession>A0ABD1KFL4</accession>
<dbReference type="AlphaFoldDB" id="A0ABD1KFL4"/>
<organism evidence="7 8">
    <name type="scientific">Coilia grayii</name>
    <name type="common">Gray's grenadier anchovy</name>
    <dbReference type="NCBI Taxonomy" id="363190"/>
    <lineage>
        <taxon>Eukaryota</taxon>
        <taxon>Metazoa</taxon>
        <taxon>Chordata</taxon>
        <taxon>Craniata</taxon>
        <taxon>Vertebrata</taxon>
        <taxon>Euteleostomi</taxon>
        <taxon>Actinopterygii</taxon>
        <taxon>Neopterygii</taxon>
        <taxon>Teleostei</taxon>
        <taxon>Clupei</taxon>
        <taxon>Clupeiformes</taxon>
        <taxon>Clupeoidei</taxon>
        <taxon>Engraulidae</taxon>
        <taxon>Coilinae</taxon>
        <taxon>Coilia</taxon>
    </lineage>
</organism>
<evidence type="ECO:0000256" key="3">
    <source>
        <dbReference type="ARBA" id="ARBA00023170"/>
    </source>
</evidence>
<dbReference type="SMART" id="SM00409">
    <property type="entry name" value="IG"/>
    <property type="match status" value="2"/>
</dbReference>
<proteinExistence type="predicted"/>
<evidence type="ECO:0000256" key="4">
    <source>
        <dbReference type="ARBA" id="ARBA00023319"/>
    </source>
</evidence>
<dbReference type="Gene3D" id="2.60.40.10">
    <property type="entry name" value="Immunoglobulins"/>
    <property type="match status" value="2"/>
</dbReference>
<dbReference type="InterPro" id="IPR036179">
    <property type="entry name" value="Ig-like_dom_sf"/>
</dbReference>
<gene>
    <name evidence="7" type="ORF">ACEWY4_007069</name>
</gene>
<name>A0ABD1KFL4_9TELE</name>
<dbReference type="InterPro" id="IPR013783">
    <property type="entry name" value="Ig-like_fold"/>
</dbReference>
<dbReference type="SUPFAM" id="SSF48726">
    <property type="entry name" value="Immunoglobulin"/>
    <property type="match status" value="2"/>
</dbReference>
<evidence type="ECO:0000256" key="5">
    <source>
        <dbReference type="ARBA" id="ARBA00043266"/>
    </source>
</evidence>
<dbReference type="GO" id="GO:0042101">
    <property type="term" value="C:T cell receptor complex"/>
    <property type="evidence" value="ECO:0007669"/>
    <property type="project" value="UniProtKB-KW"/>
</dbReference>
<dbReference type="PANTHER" id="PTHR19367">
    <property type="entry name" value="T-CELL RECEPTOR ALPHA CHAIN V REGION"/>
    <property type="match status" value="1"/>
</dbReference>
<dbReference type="InterPro" id="IPR013106">
    <property type="entry name" value="Ig_V-set"/>
</dbReference>
<evidence type="ECO:0000256" key="2">
    <source>
        <dbReference type="ARBA" id="ARBA00023130"/>
    </source>
</evidence>
<dbReference type="GO" id="GO:0002250">
    <property type="term" value="P:adaptive immune response"/>
    <property type="evidence" value="ECO:0007669"/>
    <property type="project" value="UniProtKB-KW"/>
</dbReference>
<keyword evidence="2" id="KW-1064">Adaptive immunity</keyword>
<keyword evidence="4" id="KW-0393">Immunoglobulin domain</keyword>
<evidence type="ECO:0000259" key="6">
    <source>
        <dbReference type="PROSITE" id="PS50835"/>
    </source>
</evidence>
<evidence type="ECO:0000256" key="1">
    <source>
        <dbReference type="ARBA" id="ARBA00022729"/>
    </source>
</evidence>
<reference evidence="7 8" key="1">
    <citation type="submission" date="2024-09" db="EMBL/GenBank/DDBJ databases">
        <title>A chromosome-level genome assembly of Gray's grenadier anchovy, Coilia grayii.</title>
        <authorList>
            <person name="Fu Z."/>
        </authorList>
    </citation>
    <scope>NUCLEOTIDE SEQUENCE [LARGE SCALE GENOMIC DNA]</scope>
    <source>
        <strain evidence="7">G4</strain>
        <tissue evidence="7">Muscle</tissue>
    </source>
</reference>
<keyword evidence="3" id="KW-0675">Receptor</keyword>
<dbReference type="InterPro" id="IPR003599">
    <property type="entry name" value="Ig_sub"/>
</dbReference>
<comment type="caution">
    <text evidence="7">The sequence shown here is derived from an EMBL/GenBank/DDBJ whole genome shotgun (WGS) entry which is preliminary data.</text>
</comment>
<dbReference type="Pfam" id="PF07686">
    <property type="entry name" value="V-set"/>
    <property type="match status" value="2"/>
</dbReference>
<dbReference type="PANTHER" id="PTHR19367:SF18">
    <property type="entry name" value="T CELL RECEPTOR ALPHA VARIABLE 16"/>
    <property type="match status" value="1"/>
</dbReference>
<dbReference type="PROSITE" id="PS50835">
    <property type="entry name" value="IG_LIKE"/>
    <property type="match status" value="2"/>
</dbReference>
<dbReference type="EMBL" id="JBHFQA010000006">
    <property type="protein sequence ID" value="KAL2097862.1"/>
    <property type="molecule type" value="Genomic_DNA"/>
</dbReference>
<keyword evidence="8" id="KW-1185">Reference proteome</keyword>
<dbReference type="InterPro" id="IPR051287">
    <property type="entry name" value="TCR_variable_region"/>
</dbReference>
<dbReference type="SMART" id="SM00406">
    <property type="entry name" value="IGv"/>
    <property type="match status" value="2"/>
</dbReference>
<keyword evidence="1" id="KW-0732">Signal</keyword>
<sequence>MCHYKTSYSAPSLFWYKQWANSIPEFVLMTFSNSEGHTEAKFKERFHAKVNSSSKSVPLTIQDLQVSDSAVYYCALQPTVTAAHSTLIQKLHRWMCQGDIVNLNTQMRLSFIMLPWVKILVLLTANCAMVGGEDSVNQTHGDLNAFGGDTVTIACHYETSANTPSLLWYRHQANGFPEFMLITYTYREGDTEEKFKQRFHSKVDATSKSAPLTIKDLQVSDSAVYYCALQPTVIPVHSTLIQKLHGWLF</sequence>
<keyword evidence="5" id="KW-1279">T cell receptor</keyword>
<dbReference type="Proteomes" id="UP001591681">
    <property type="component" value="Unassembled WGS sequence"/>
</dbReference>